<name>A0A1F7IR45_9BACT</name>
<evidence type="ECO:0000256" key="1">
    <source>
        <dbReference type="SAM" id="Phobius"/>
    </source>
</evidence>
<dbReference type="EMBL" id="MGAL01000048">
    <property type="protein sequence ID" value="OGK45818.1"/>
    <property type="molecule type" value="Genomic_DNA"/>
</dbReference>
<proteinExistence type="predicted"/>
<sequence>MNQKELLLIAVAIFVTIIVWVISELYLIHKSTPTEGDIQSFSVDYSIDTKVIETLQRKTP</sequence>
<organism evidence="2 3">
    <name type="scientific">Candidatus Roizmanbacteria bacterium RIFCSPLOWO2_01_FULL_38_12</name>
    <dbReference type="NCBI Taxonomy" id="1802061"/>
    <lineage>
        <taxon>Bacteria</taxon>
        <taxon>Candidatus Roizmaniibacteriota</taxon>
    </lineage>
</organism>
<reference evidence="2 3" key="1">
    <citation type="journal article" date="2016" name="Nat. Commun.">
        <title>Thousands of microbial genomes shed light on interconnected biogeochemical processes in an aquifer system.</title>
        <authorList>
            <person name="Anantharaman K."/>
            <person name="Brown C.T."/>
            <person name="Hug L.A."/>
            <person name="Sharon I."/>
            <person name="Castelle C.J."/>
            <person name="Probst A.J."/>
            <person name="Thomas B.C."/>
            <person name="Singh A."/>
            <person name="Wilkins M.J."/>
            <person name="Karaoz U."/>
            <person name="Brodie E.L."/>
            <person name="Williams K.H."/>
            <person name="Hubbard S.S."/>
            <person name="Banfield J.F."/>
        </authorList>
    </citation>
    <scope>NUCLEOTIDE SEQUENCE [LARGE SCALE GENOMIC DNA]</scope>
</reference>
<keyword evidence="1" id="KW-0472">Membrane</keyword>
<gene>
    <name evidence="2" type="ORF">A3A93_01215</name>
</gene>
<comment type="caution">
    <text evidence="2">The sequence shown here is derived from an EMBL/GenBank/DDBJ whole genome shotgun (WGS) entry which is preliminary data.</text>
</comment>
<accession>A0A1F7IR45</accession>
<keyword evidence="1" id="KW-1133">Transmembrane helix</keyword>
<dbReference type="STRING" id="1802061.A3A93_01215"/>
<evidence type="ECO:0000313" key="3">
    <source>
        <dbReference type="Proteomes" id="UP000177141"/>
    </source>
</evidence>
<dbReference type="Proteomes" id="UP000177141">
    <property type="component" value="Unassembled WGS sequence"/>
</dbReference>
<feature type="transmembrane region" description="Helical" evidence="1">
    <location>
        <begin position="6"/>
        <end position="28"/>
    </location>
</feature>
<dbReference type="AlphaFoldDB" id="A0A1F7IR45"/>
<evidence type="ECO:0000313" key="2">
    <source>
        <dbReference type="EMBL" id="OGK45818.1"/>
    </source>
</evidence>
<protein>
    <submittedName>
        <fullName evidence="2">Uncharacterized protein</fullName>
    </submittedName>
</protein>
<keyword evidence="1" id="KW-0812">Transmembrane</keyword>